<dbReference type="GO" id="GO:0005886">
    <property type="term" value="C:plasma membrane"/>
    <property type="evidence" value="ECO:0007669"/>
    <property type="project" value="UniProtKB-SubCell"/>
</dbReference>
<dbReference type="InterPro" id="IPR007353">
    <property type="entry name" value="DUF421"/>
</dbReference>
<protein>
    <recommendedName>
        <fullName evidence="8">YetF C-terminal domain-containing protein</fullName>
    </recommendedName>
</protein>
<dbReference type="PANTHER" id="PTHR34582:SF6">
    <property type="entry name" value="UPF0702 TRANSMEMBRANE PROTEIN YCAP"/>
    <property type="match status" value="1"/>
</dbReference>
<keyword evidence="5 7" id="KW-1133">Transmembrane helix</keyword>
<keyword evidence="6 7" id="KW-0472">Membrane</keyword>
<evidence type="ECO:0000256" key="3">
    <source>
        <dbReference type="ARBA" id="ARBA00022475"/>
    </source>
</evidence>
<reference evidence="9 10" key="1">
    <citation type="submission" date="2016-10" db="EMBL/GenBank/DDBJ databases">
        <authorList>
            <person name="de Groot N.N."/>
        </authorList>
    </citation>
    <scope>NUCLEOTIDE SEQUENCE [LARGE SCALE GENOMIC DNA]</scope>
    <source>
        <strain evidence="9 10">Nm110</strain>
    </source>
</reference>
<feature type="transmembrane region" description="Helical" evidence="7">
    <location>
        <begin position="18"/>
        <end position="37"/>
    </location>
</feature>
<dbReference type="Pfam" id="PF04239">
    <property type="entry name" value="DUF421"/>
    <property type="match status" value="1"/>
</dbReference>
<dbReference type="InterPro" id="IPR023090">
    <property type="entry name" value="UPF0702_alpha/beta_dom_sf"/>
</dbReference>
<evidence type="ECO:0000313" key="9">
    <source>
        <dbReference type="EMBL" id="SDX15633.1"/>
    </source>
</evidence>
<evidence type="ECO:0000256" key="5">
    <source>
        <dbReference type="ARBA" id="ARBA00022989"/>
    </source>
</evidence>
<dbReference type="AlphaFoldDB" id="A0A1H2ZDR2"/>
<accession>A0A1H2ZDR2</accession>
<dbReference type="Gene3D" id="3.30.240.20">
    <property type="entry name" value="bsu07140 like domains"/>
    <property type="match status" value="1"/>
</dbReference>
<sequence length="162" mass="18586">MNINWNEIFGITVSPLELVVRGTAIYFFLFIIFRVLIKRRVGSIGMADILILVIVADAAQNGMAGDYRSVSEAFILIGTIICWNQFLDWLSFHVPQLKSVLEPAPLLLINKGQILWRNMQKEYMTESELLSKLREHEITDLKEIEKAYMESDGQITVLKKKP</sequence>
<evidence type="ECO:0000256" key="4">
    <source>
        <dbReference type="ARBA" id="ARBA00022692"/>
    </source>
</evidence>
<evidence type="ECO:0000259" key="8">
    <source>
        <dbReference type="Pfam" id="PF04239"/>
    </source>
</evidence>
<dbReference type="RefSeq" id="WP_074668195.1">
    <property type="nucleotide sequence ID" value="NZ_FNNH01000073.1"/>
</dbReference>
<evidence type="ECO:0000256" key="1">
    <source>
        <dbReference type="ARBA" id="ARBA00004651"/>
    </source>
</evidence>
<evidence type="ECO:0000256" key="6">
    <source>
        <dbReference type="ARBA" id="ARBA00023136"/>
    </source>
</evidence>
<keyword evidence="4 7" id="KW-0812">Transmembrane</keyword>
<gene>
    <name evidence="9" type="ORF">SAMN05421882_10736</name>
</gene>
<evidence type="ECO:0000256" key="2">
    <source>
        <dbReference type="ARBA" id="ARBA00006448"/>
    </source>
</evidence>
<evidence type="ECO:0000256" key="7">
    <source>
        <dbReference type="SAM" id="Phobius"/>
    </source>
</evidence>
<proteinExistence type="inferred from homology"/>
<comment type="subcellular location">
    <subcellularLocation>
        <location evidence="1">Cell membrane</location>
        <topology evidence="1">Multi-pass membrane protein</topology>
    </subcellularLocation>
</comment>
<dbReference type="Proteomes" id="UP000183454">
    <property type="component" value="Unassembled WGS sequence"/>
</dbReference>
<organism evidence="9 10">
    <name type="scientific">Nitrosomonas communis</name>
    <dbReference type="NCBI Taxonomy" id="44574"/>
    <lineage>
        <taxon>Bacteria</taxon>
        <taxon>Pseudomonadati</taxon>
        <taxon>Pseudomonadota</taxon>
        <taxon>Betaproteobacteria</taxon>
        <taxon>Nitrosomonadales</taxon>
        <taxon>Nitrosomonadaceae</taxon>
        <taxon>Nitrosomonas</taxon>
    </lineage>
</organism>
<feature type="domain" description="YetF C-terminal" evidence="8">
    <location>
        <begin position="94"/>
        <end position="161"/>
    </location>
</feature>
<comment type="similarity">
    <text evidence="2">Belongs to the UPF0702 family.</text>
</comment>
<evidence type="ECO:0000313" key="10">
    <source>
        <dbReference type="Proteomes" id="UP000183454"/>
    </source>
</evidence>
<dbReference type="PANTHER" id="PTHR34582">
    <property type="entry name" value="UPF0702 TRANSMEMBRANE PROTEIN YCAP"/>
    <property type="match status" value="1"/>
</dbReference>
<keyword evidence="3" id="KW-1003">Cell membrane</keyword>
<name>A0A1H2ZDR2_9PROT</name>
<dbReference type="EMBL" id="FNNH01000073">
    <property type="protein sequence ID" value="SDX15633.1"/>
    <property type="molecule type" value="Genomic_DNA"/>
</dbReference>